<dbReference type="PATRIC" id="fig|1129374.4.peg.2259"/>
<dbReference type="eggNOG" id="ENOG5032V58">
    <property type="taxonomic scope" value="Bacteria"/>
</dbReference>
<dbReference type="RefSeq" id="WP_008950978.1">
    <property type="nucleotide sequence ID" value="NZ_AHTH01000038.1"/>
</dbReference>
<dbReference type="Proteomes" id="UP000012046">
    <property type="component" value="Unassembled WGS sequence"/>
</dbReference>
<gene>
    <name evidence="1" type="ORF">AJE_11384</name>
</gene>
<evidence type="ECO:0000313" key="1">
    <source>
        <dbReference type="EMBL" id="EHR40488.1"/>
    </source>
</evidence>
<dbReference type="PROSITE" id="PS51257">
    <property type="entry name" value="PROKAR_LIPOPROTEIN"/>
    <property type="match status" value="1"/>
</dbReference>
<proteinExistence type="predicted"/>
<reference evidence="1 2" key="1">
    <citation type="journal article" date="2012" name="J. Bacteriol.">
        <title>Genome Sequence of Extracellular-Protease-Producing Alishewanella jeotgali Isolated from Traditional Korean Fermented Seafood.</title>
        <authorList>
            <person name="Jung J."/>
            <person name="Chun J."/>
            <person name="Park W."/>
        </authorList>
    </citation>
    <scope>NUCLEOTIDE SEQUENCE [LARGE SCALE GENOMIC DNA]</scope>
    <source>
        <strain evidence="1 2">KCTC 22429</strain>
    </source>
</reference>
<name>H3ZFY0_9ALTE</name>
<keyword evidence="2" id="KW-1185">Reference proteome</keyword>
<protein>
    <recommendedName>
        <fullName evidence="3">Lipoprotein</fullName>
    </recommendedName>
</protein>
<evidence type="ECO:0000313" key="2">
    <source>
        <dbReference type="Proteomes" id="UP000012046"/>
    </source>
</evidence>
<sequence length="203" mass="22631">MQKVLIPRVLILLICLPLLLVSGCSATISLPAQVAEPREVQLLLHGRHSSILLTAADQSRLRYSFGDWAWYVANEQSLASGSRALFLDSKGALGRQQIAPASTGENLEAQIGVGISQRWQFQLEAAKVDALIETLEQQFQHSQTAPFYSTERHLSFIPSDKPYTMHYNSNHQAADWLRALGLKVEGNPVWGNWQVKNAEPTQR</sequence>
<evidence type="ECO:0008006" key="3">
    <source>
        <dbReference type="Google" id="ProtNLM"/>
    </source>
</evidence>
<organism evidence="1 2">
    <name type="scientific">Alishewanella jeotgali KCTC 22429</name>
    <dbReference type="NCBI Taxonomy" id="1129374"/>
    <lineage>
        <taxon>Bacteria</taxon>
        <taxon>Pseudomonadati</taxon>
        <taxon>Pseudomonadota</taxon>
        <taxon>Gammaproteobacteria</taxon>
        <taxon>Alteromonadales</taxon>
        <taxon>Alteromonadaceae</taxon>
        <taxon>Alishewanella</taxon>
    </lineage>
</organism>
<dbReference type="AlphaFoldDB" id="H3ZFY0"/>
<comment type="caution">
    <text evidence="1">The sequence shown here is derived from an EMBL/GenBank/DDBJ whole genome shotgun (WGS) entry which is preliminary data.</text>
</comment>
<accession>H3ZFY0</accession>
<dbReference type="EMBL" id="AHTH01000038">
    <property type="protein sequence ID" value="EHR40488.1"/>
    <property type="molecule type" value="Genomic_DNA"/>
</dbReference>